<accession>M1E0D3</accession>
<reference evidence="3" key="1">
    <citation type="journal article" date="2011" name="Nature">
        <title>Genome sequence and analysis of the tuber crop potato.</title>
        <authorList>
            <consortium name="The Potato Genome Sequencing Consortium"/>
        </authorList>
    </citation>
    <scope>NUCLEOTIDE SEQUENCE [LARGE SCALE GENOMIC DNA]</scope>
    <source>
        <strain evidence="3">cv. DM1-3 516 R44</strain>
    </source>
</reference>
<protein>
    <recommendedName>
        <fullName evidence="1">Putative plant transposon protein domain-containing protein</fullName>
    </recommendedName>
</protein>
<evidence type="ECO:0000313" key="2">
    <source>
        <dbReference type="EnsemblPlants" id="PGSC0003DMT400097319"/>
    </source>
</evidence>
<dbReference type="EnsemblPlants" id="PGSC0003DMT400097319">
    <property type="protein sequence ID" value="PGSC0003DMT400097319"/>
    <property type="gene ID" value="PGSC0003DMG400046890"/>
</dbReference>
<dbReference type="InParanoid" id="M1E0D3"/>
<dbReference type="HOGENOM" id="CLU_029307_10_1_1"/>
<proteinExistence type="predicted"/>
<reference evidence="2" key="2">
    <citation type="submission" date="2015-06" db="UniProtKB">
        <authorList>
            <consortium name="EnsemblPlants"/>
        </authorList>
    </citation>
    <scope>IDENTIFICATION</scope>
    <source>
        <strain evidence="2">DM1-3 516 R44</strain>
    </source>
</reference>
<evidence type="ECO:0000259" key="1">
    <source>
        <dbReference type="Pfam" id="PF20167"/>
    </source>
</evidence>
<dbReference type="Proteomes" id="UP000011115">
    <property type="component" value="Unassembled WGS sequence"/>
</dbReference>
<dbReference type="InterPro" id="IPR046796">
    <property type="entry name" value="Transposase_32_dom"/>
</dbReference>
<feature type="domain" description="Putative plant transposon protein" evidence="1">
    <location>
        <begin position="1"/>
        <end position="63"/>
    </location>
</feature>
<dbReference type="PANTHER" id="PTHR33180">
    <property type="entry name" value="PHOTOSYSTEM II CP43 REACTION CENTER PROTEIN"/>
    <property type="match status" value="1"/>
</dbReference>
<dbReference type="AlphaFoldDB" id="M1E0D3"/>
<name>M1E0D3_SOLTU</name>
<organism evidence="2 3">
    <name type="scientific">Solanum tuberosum</name>
    <name type="common">Potato</name>
    <dbReference type="NCBI Taxonomy" id="4113"/>
    <lineage>
        <taxon>Eukaryota</taxon>
        <taxon>Viridiplantae</taxon>
        <taxon>Streptophyta</taxon>
        <taxon>Embryophyta</taxon>
        <taxon>Tracheophyta</taxon>
        <taxon>Spermatophyta</taxon>
        <taxon>Magnoliopsida</taxon>
        <taxon>eudicotyledons</taxon>
        <taxon>Gunneridae</taxon>
        <taxon>Pentapetalae</taxon>
        <taxon>asterids</taxon>
        <taxon>lamiids</taxon>
        <taxon>Solanales</taxon>
        <taxon>Solanaceae</taxon>
        <taxon>Solanoideae</taxon>
        <taxon>Solaneae</taxon>
        <taxon>Solanum</taxon>
    </lineage>
</organism>
<dbReference type="Pfam" id="PF20167">
    <property type="entry name" value="Transposase_32"/>
    <property type="match status" value="1"/>
</dbReference>
<sequence length="122" mass="13855">MPSQNESILRHTKTACLRSIIVGKSINLGAIIRQEMSMRGRQQQTSLPFFVLITELCRRAQVPRDDKKDVEVIPTSSTDIQRIEAEYLNDEAETKRAAPITTREHPLAVTCVFDLSEVLYKP</sequence>
<keyword evidence="3" id="KW-1185">Reference proteome</keyword>
<dbReference type="PaxDb" id="4113-PGSC0003DMT400097319"/>
<evidence type="ECO:0000313" key="3">
    <source>
        <dbReference type="Proteomes" id="UP000011115"/>
    </source>
</evidence>
<dbReference type="Gramene" id="PGSC0003DMT400097319">
    <property type="protein sequence ID" value="PGSC0003DMT400097319"/>
    <property type="gene ID" value="PGSC0003DMG400046890"/>
</dbReference>
<dbReference type="PANTHER" id="PTHR33180:SF31">
    <property type="entry name" value="POLYPROTEIN PROTEIN"/>
    <property type="match status" value="1"/>
</dbReference>